<name>A0ABV6HR39_9SPHI</name>
<sequence length="138" mass="16101">MLFNQNSGDCSDIMTKVCNIADQHIQNLLYTGTSAPFNVQLTKELKTDYKQLNKMFLINCNMSLEIIFVMRIVEKVKEMLVYTEQSISQIAKALSYRKPTKLSEQLMTYTGLTSAHFKQIRRNKLEIIRKRQESQNEL</sequence>
<gene>
    <name evidence="2" type="ORF">ACFFI0_22760</name>
</gene>
<dbReference type="InterPro" id="IPR018060">
    <property type="entry name" value="HTH_AraC"/>
</dbReference>
<dbReference type="Gene3D" id="1.10.10.60">
    <property type="entry name" value="Homeodomain-like"/>
    <property type="match status" value="1"/>
</dbReference>
<feature type="domain" description="HTH araC/xylS-type" evidence="1">
    <location>
        <begin position="40"/>
        <end position="120"/>
    </location>
</feature>
<dbReference type="PROSITE" id="PS01124">
    <property type="entry name" value="HTH_ARAC_FAMILY_2"/>
    <property type="match status" value="1"/>
</dbReference>
<keyword evidence="3" id="KW-1185">Reference proteome</keyword>
<reference evidence="2 3" key="1">
    <citation type="submission" date="2024-09" db="EMBL/GenBank/DDBJ databases">
        <authorList>
            <person name="Sun Q."/>
            <person name="Mori K."/>
        </authorList>
    </citation>
    <scope>NUCLEOTIDE SEQUENCE [LARGE SCALE GENOMIC DNA]</scope>
    <source>
        <strain evidence="2 3">CCM 7765</strain>
    </source>
</reference>
<comment type="caution">
    <text evidence="2">The sequence shown here is derived from an EMBL/GenBank/DDBJ whole genome shotgun (WGS) entry which is preliminary data.</text>
</comment>
<evidence type="ECO:0000313" key="3">
    <source>
        <dbReference type="Proteomes" id="UP001589774"/>
    </source>
</evidence>
<accession>A0ABV6HR39</accession>
<proteinExistence type="predicted"/>
<evidence type="ECO:0000313" key="2">
    <source>
        <dbReference type="EMBL" id="MFC0321161.1"/>
    </source>
</evidence>
<dbReference type="EMBL" id="JBHLWO010000004">
    <property type="protein sequence ID" value="MFC0321161.1"/>
    <property type="molecule type" value="Genomic_DNA"/>
</dbReference>
<dbReference type="RefSeq" id="WP_130858272.1">
    <property type="nucleotide sequence ID" value="NZ_JBHLWO010000004.1"/>
</dbReference>
<organism evidence="2 3">
    <name type="scientific">Olivibacter oleidegradans</name>
    <dbReference type="NCBI Taxonomy" id="760123"/>
    <lineage>
        <taxon>Bacteria</taxon>
        <taxon>Pseudomonadati</taxon>
        <taxon>Bacteroidota</taxon>
        <taxon>Sphingobacteriia</taxon>
        <taxon>Sphingobacteriales</taxon>
        <taxon>Sphingobacteriaceae</taxon>
        <taxon>Olivibacter</taxon>
    </lineage>
</organism>
<dbReference type="Proteomes" id="UP001589774">
    <property type="component" value="Unassembled WGS sequence"/>
</dbReference>
<evidence type="ECO:0000259" key="1">
    <source>
        <dbReference type="PROSITE" id="PS01124"/>
    </source>
</evidence>
<protein>
    <recommendedName>
        <fullName evidence="1">HTH araC/xylS-type domain-containing protein</fullName>
    </recommendedName>
</protein>